<comment type="subcellular location">
    <subcellularLocation>
        <location evidence="1">Membrane</location>
        <topology evidence="1">Multi-pass membrane protein</topology>
    </subcellularLocation>
</comment>
<dbReference type="Pfam" id="PF13515">
    <property type="entry name" value="FUSC_2"/>
    <property type="match status" value="1"/>
</dbReference>
<feature type="transmembrane region" description="Helical" evidence="5">
    <location>
        <begin position="225"/>
        <end position="243"/>
    </location>
</feature>
<keyword evidence="4 5" id="KW-0472">Membrane</keyword>
<feature type="transmembrane region" description="Helical" evidence="5">
    <location>
        <begin position="295"/>
        <end position="313"/>
    </location>
</feature>
<proteinExistence type="predicted"/>
<evidence type="ECO:0000313" key="7">
    <source>
        <dbReference type="EMBL" id="GAA3712462.1"/>
    </source>
</evidence>
<keyword evidence="3 5" id="KW-1133">Transmembrane helix</keyword>
<dbReference type="InterPro" id="IPR049453">
    <property type="entry name" value="Memb_transporter_dom"/>
</dbReference>
<organism evidence="7 8">
    <name type="scientific">Zhihengliuella alba</name>
    <dbReference type="NCBI Taxonomy" id="547018"/>
    <lineage>
        <taxon>Bacteria</taxon>
        <taxon>Bacillati</taxon>
        <taxon>Actinomycetota</taxon>
        <taxon>Actinomycetes</taxon>
        <taxon>Micrococcales</taxon>
        <taxon>Micrococcaceae</taxon>
        <taxon>Zhihengliuella</taxon>
    </lineage>
</organism>
<feature type="domain" description="Integral membrane bound transporter" evidence="6">
    <location>
        <begin position="213"/>
        <end position="339"/>
    </location>
</feature>
<dbReference type="EMBL" id="BAABCJ010000007">
    <property type="protein sequence ID" value="GAA3712462.1"/>
    <property type="molecule type" value="Genomic_DNA"/>
</dbReference>
<evidence type="ECO:0000256" key="2">
    <source>
        <dbReference type="ARBA" id="ARBA00022692"/>
    </source>
</evidence>
<feature type="transmembrane region" description="Helical" evidence="5">
    <location>
        <begin position="78"/>
        <end position="97"/>
    </location>
</feature>
<feature type="transmembrane region" description="Helical" evidence="5">
    <location>
        <begin position="126"/>
        <end position="144"/>
    </location>
</feature>
<feature type="transmembrane region" description="Helical" evidence="5">
    <location>
        <begin position="325"/>
        <end position="343"/>
    </location>
</feature>
<keyword evidence="8" id="KW-1185">Reference proteome</keyword>
<comment type="caution">
    <text evidence="7">The sequence shown here is derived from an EMBL/GenBank/DDBJ whole genome shotgun (WGS) entry which is preliminary data.</text>
</comment>
<keyword evidence="2 5" id="KW-0812">Transmembrane</keyword>
<dbReference type="RefSeq" id="WP_344885926.1">
    <property type="nucleotide sequence ID" value="NZ_BAABCJ010000007.1"/>
</dbReference>
<name>A0ABP7E2J0_9MICC</name>
<evidence type="ECO:0000256" key="5">
    <source>
        <dbReference type="SAM" id="Phobius"/>
    </source>
</evidence>
<evidence type="ECO:0000256" key="3">
    <source>
        <dbReference type="ARBA" id="ARBA00022989"/>
    </source>
</evidence>
<sequence length="347" mass="35557">MTPPSRLLGRPALVGHAQRIAETADHRPAVRVGLGLAIPAVALLALGRIDLLIFAVFGSFVGMYGRGQMAGVRLRQQVLATGLLGMAVAAGTALPAVGAGPPVIAACAVAYAVAASWLIERLGLRPLGPFFVLFAFCTFATLPLEARRDSEAIAEVGLLVFAATAAFCLGMGQLTRIGVLGPFRSAPVPGSAIPTPPAEAAWRAATYGVAVALAAAIALGFDVGHLGWAAAGAAVPLAAPTFGRRLARGAQCLAGTMVGLAVAAVALLPGWPPVARAVLVIVLMFPTEMFMARNYGLALGFFTPLILLMMSLVEQADPAWLLLDRFVGIVIGAGSGLVVAALFRRAP</sequence>
<accession>A0ABP7E2J0</accession>
<reference evidence="8" key="1">
    <citation type="journal article" date="2019" name="Int. J. Syst. Evol. Microbiol.">
        <title>The Global Catalogue of Microorganisms (GCM) 10K type strain sequencing project: providing services to taxonomists for standard genome sequencing and annotation.</title>
        <authorList>
            <consortium name="The Broad Institute Genomics Platform"/>
            <consortium name="The Broad Institute Genome Sequencing Center for Infectious Disease"/>
            <person name="Wu L."/>
            <person name="Ma J."/>
        </authorList>
    </citation>
    <scope>NUCLEOTIDE SEQUENCE [LARGE SCALE GENOMIC DNA]</scope>
    <source>
        <strain evidence="8">JCM 16961</strain>
    </source>
</reference>
<feature type="transmembrane region" description="Helical" evidence="5">
    <location>
        <begin position="200"/>
        <end position="219"/>
    </location>
</feature>
<dbReference type="Proteomes" id="UP001501536">
    <property type="component" value="Unassembled WGS sequence"/>
</dbReference>
<evidence type="ECO:0000256" key="1">
    <source>
        <dbReference type="ARBA" id="ARBA00004141"/>
    </source>
</evidence>
<evidence type="ECO:0000313" key="8">
    <source>
        <dbReference type="Proteomes" id="UP001501536"/>
    </source>
</evidence>
<feature type="transmembrane region" description="Helical" evidence="5">
    <location>
        <begin position="156"/>
        <end position="179"/>
    </location>
</feature>
<feature type="transmembrane region" description="Helical" evidence="5">
    <location>
        <begin position="36"/>
        <end position="57"/>
    </location>
</feature>
<protein>
    <submittedName>
        <fullName evidence="7">FUSC family protein</fullName>
    </submittedName>
</protein>
<evidence type="ECO:0000259" key="6">
    <source>
        <dbReference type="Pfam" id="PF13515"/>
    </source>
</evidence>
<gene>
    <name evidence="7" type="ORF">GCM10022377_27620</name>
</gene>
<evidence type="ECO:0000256" key="4">
    <source>
        <dbReference type="ARBA" id="ARBA00023136"/>
    </source>
</evidence>